<comment type="subcellular location">
    <subcellularLocation>
        <location evidence="1">Nucleus</location>
    </subcellularLocation>
</comment>
<keyword evidence="2" id="KW-0853">WD repeat</keyword>
<dbReference type="InterPro" id="IPR015943">
    <property type="entry name" value="WD40/YVTN_repeat-like_dom_sf"/>
</dbReference>
<dbReference type="SMART" id="SM00320">
    <property type="entry name" value="WD40"/>
    <property type="match status" value="3"/>
</dbReference>
<dbReference type="AlphaFoldDB" id="A0A498MI74"/>
<keyword evidence="4" id="KW-0539">Nucleus</keyword>
<evidence type="ECO:0007829" key="7">
    <source>
        <dbReference type="PeptideAtlas" id="A0A498MI74"/>
    </source>
</evidence>
<evidence type="ECO:0000313" key="5">
    <source>
        <dbReference type="EMBL" id="RXN18596.1"/>
    </source>
</evidence>
<dbReference type="GO" id="GO:0031080">
    <property type="term" value="C:nuclear pore outer ring"/>
    <property type="evidence" value="ECO:0007669"/>
    <property type="project" value="TreeGrafter"/>
</dbReference>
<dbReference type="InterPro" id="IPR001680">
    <property type="entry name" value="WD40_rpt"/>
</dbReference>
<keyword evidence="7" id="KW-1267">Proteomics identification</keyword>
<dbReference type="Gene3D" id="2.130.10.10">
    <property type="entry name" value="YVTN repeat-like/Quinoprotein amine dehydrogenase"/>
    <property type="match status" value="2"/>
</dbReference>
<dbReference type="InterPro" id="IPR036322">
    <property type="entry name" value="WD40_repeat_dom_sf"/>
</dbReference>
<protein>
    <submittedName>
        <fullName evidence="5">Nucleoporin Nup43</fullName>
    </submittedName>
</protein>
<keyword evidence="6" id="KW-1185">Reference proteome</keyword>
<evidence type="ECO:0000256" key="1">
    <source>
        <dbReference type="ARBA" id="ARBA00004123"/>
    </source>
</evidence>
<keyword evidence="3" id="KW-0677">Repeat</keyword>
<dbReference type="PANTHER" id="PTHR22652">
    <property type="entry name" value="NUCLEOPORIN NUP43"/>
    <property type="match status" value="1"/>
</dbReference>
<dbReference type="STRING" id="84645.A0A498MI74"/>
<dbReference type="SUPFAM" id="SSF50978">
    <property type="entry name" value="WD40 repeat-like"/>
    <property type="match status" value="1"/>
</dbReference>
<reference evidence="5 6" key="1">
    <citation type="submission" date="2018-03" db="EMBL/GenBank/DDBJ databases">
        <title>Draft genome sequence of Rohu Carp (Labeo rohita).</title>
        <authorList>
            <person name="Das P."/>
            <person name="Kushwaha B."/>
            <person name="Joshi C.G."/>
            <person name="Kumar D."/>
            <person name="Nagpure N.S."/>
            <person name="Sahoo L."/>
            <person name="Das S.P."/>
            <person name="Bit A."/>
            <person name="Patnaik S."/>
            <person name="Meher P.K."/>
            <person name="Jayasankar P."/>
            <person name="Koringa P.G."/>
            <person name="Patel N.V."/>
            <person name="Hinsu A.T."/>
            <person name="Kumar R."/>
            <person name="Pandey M."/>
            <person name="Agarwal S."/>
            <person name="Srivastava S."/>
            <person name="Singh M."/>
            <person name="Iquebal M.A."/>
            <person name="Jaiswal S."/>
            <person name="Angadi U.B."/>
            <person name="Kumar N."/>
            <person name="Raza M."/>
            <person name="Shah T.M."/>
            <person name="Rai A."/>
            <person name="Jena J.K."/>
        </authorList>
    </citation>
    <scope>NUCLEOTIDE SEQUENCE [LARGE SCALE GENOMIC DNA]</scope>
    <source>
        <strain evidence="5">DASCIFA01</strain>
        <tissue evidence="5">Testis</tissue>
    </source>
</reference>
<organism evidence="5 6">
    <name type="scientific">Labeo rohita</name>
    <name type="common">Indian major carp</name>
    <name type="synonym">Cyprinus rohita</name>
    <dbReference type="NCBI Taxonomy" id="84645"/>
    <lineage>
        <taxon>Eukaryota</taxon>
        <taxon>Metazoa</taxon>
        <taxon>Chordata</taxon>
        <taxon>Craniata</taxon>
        <taxon>Vertebrata</taxon>
        <taxon>Euteleostomi</taxon>
        <taxon>Actinopterygii</taxon>
        <taxon>Neopterygii</taxon>
        <taxon>Teleostei</taxon>
        <taxon>Ostariophysi</taxon>
        <taxon>Cypriniformes</taxon>
        <taxon>Cyprinidae</taxon>
        <taxon>Labeoninae</taxon>
        <taxon>Labeonini</taxon>
        <taxon>Labeo</taxon>
    </lineage>
</organism>
<dbReference type="PANTHER" id="PTHR22652:SF0">
    <property type="entry name" value="NUCLEOPORIN NUP43"/>
    <property type="match status" value="1"/>
</dbReference>
<name>A0A498MI74_LABRO</name>
<gene>
    <name evidence="5" type="ORF">ROHU_026095</name>
</gene>
<dbReference type="EMBL" id="QBIY01012711">
    <property type="protein sequence ID" value="RXN18596.1"/>
    <property type="molecule type" value="Genomic_DNA"/>
</dbReference>
<evidence type="ECO:0000256" key="3">
    <source>
        <dbReference type="ARBA" id="ARBA00022737"/>
    </source>
</evidence>
<comment type="caution">
    <text evidence="5">The sequence shown here is derived from an EMBL/GenBank/DDBJ whole genome shotgun (WGS) entry which is preliminary data.</text>
</comment>
<dbReference type="Proteomes" id="UP000290572">
    <property type="component" value="Unassembled WGS sequence"/>
</dbReference>
<proteinExistence type="evidence at protein level"/>
<sequence length="240" mass="26113">MDPIAKYISQKISKTRWQPISPALLQQPEVFATGSWDNEAGALNNKVSIWSVGDHGVSNMDGEFDEEPQLLCDSKHDGDVMDLQFLDHDRLVSASSSGAVKIFKLQSDCQALSLAHVWERAHRYSCDNAPCTAIVCKSPEIVSVGEDGRVILYKADQTEVLRVIGGWNSRVVSHSAAPLAGENDSVVSAWLAGDSSKNRLEATHILPSQTLSVNSLDVLEQCLVCGTDGEAVYVHRQVPV</sequence>
<evidence type="ECO:0000313" key="6">
    <source>
        <dbReference type="Proteomes" id="UP000290572"/>
    </source>
</evidence>
<evidence type="ECO:0000256" key="4">
    <source>
        <dbReference type="ARBA" id="ARBA00023242"/>
    </source>
</evidence>
<evidence type="ECO:0000256" key="2">
    <source>
        <dbReference type="ARBA" id="ARBA00022574"/>
    </source>
</evidence>
<accession>A0A498MI74</accession>